<dbReference type="EMBL" id="JARVKF010000409">
    <property type="protein sequence ID" value="KAK9416063.1"/>
    <property type="molecule type" value="Genomic_DNA"/>
</dbReference>
<evidence type="ECO:0000313" key="2">
    <source>
        <dbReference type="Proteomes" id="UP001408356"/>
    </source>
</evidence>
<comment type="caution">
    <text evidence="1">The sequence shown here is derived from an EMBL/GenBank/DDBJ whole genome shotgun (WGS) entry which is preliminary data.</text>
</comment>
<name>A0ABR2UN42_9PEZI</name>
<gene>
    <name evidence="1" type="ORF">SUNI508_09836</name>
</gene>
<protein>
    <submittedName>
        <fullName evidence="1">Uncharacterized protein</fullName>
    </submittedName>
</protein>
<keyword evidence="2" id="KW-1185">Reference proteome</keyword>
<evidence type="ECO:0000313" key="1">
    <source>
        <dbReference type="EMBL" id="KAK9416063.1"/>
    </source>
</evidence>
<sequence length="67" mass="6994">MSAAVATSNRDEIRVLKIKRASSSALGIVVLLDSVLGLLRLKEIAGTYAMPTTRAALVPDPQQSAAS</sequence>
<accession>A0ABR2UN42</accession>
<organism evidence="1 2">
    <name type="scientific">Seiridium unicorne</name>
    <dbReference type="NCBI Taxonomy" id="138068"/>
    <lineage>
        <taxon>Eukaryota</taxon>
        <taxon>Fungi</taxon>
        <taxon>Dikarya</taxon>
        <taxon>Ascomycota</taxon>
        <taxon>Pezizomycotina</taxon>
        <taxon>Sordariomycetes</taxon>
        <taxon>Xylariomycetidae</taxon>
        <taxon>Amphisphaeriales</taxon>
        <taxon>Sporocadaceae</taxon>
        <taxon>Seiridium</taxon>
    </lineage>
</organism>
<proteinExistence type="predicted"/>
<dbReference type="Proteomes" id="UP001408356">
    <property type="component" value="Unassembled WGS sequence"/>
</dbReference>
<reference evidence="1 2" key="1">
    <citation type="journal article" date="2024" name="J. Plant Pathol.">
        <title>Sequence and assembly of the genome of Seiridium unicorne, isolate CBS 538.82, causal agent of cypress canker disease.</title>
        <authorList>
            <person name="Scali E."/>
            <person name="Rocca G.D."/>
            <person name="Danti R."/>
            <person name="Garbelotto M."/>
            <person name="Barberini S."/>
            <person name="Baroncelli R."/>
            <person name="Emiliani G."/>
        </authorList>
    </citation>
    <scope>NUCLEOTIDE SEQUENCE [LARGE SCALE GENOMIC DNA]</scope>
    <source>
        <strain evidence="1 2">BM-138-508</strain>
    </source>
</reference>